<protein>
    <submittedName>
        <fullName evidence="1">Uncharacterized protein</fullName>
    </submittedName>
</protein>
<sequence length="41" mass="4902">MNCFSSGKFNSFNDYKNRKQKSKFIHTSNKLEKDIHFEAKC</sequence>
<dbReference type="EMBL" id="GGEC01068675">
    <property type="protein sequence ID" value="MBX49159.1"/>
    <property type="molecule type" value="Transcribed_RNA"/>
</dbReference>
<evidence type="ECO:0000313" key="1">
    <source>
        <dbReference type="EMBL" id="MBX49159.1"/>
    </source>
</evidence>
<name>A0A2P2P3A0_RHIMU</name>
<organism evidence="1">
    <name type="scientific">Rhizophora mucronata</name>
    <name type="common">Asiatic mangrove</name>
    <dbReference type="NCBI Taxonomy" id="61149"/>
    <lineage>
        <taxon>Eukaryota</taxon>
        <taxon>Viridiplantae</taxon>
        <taxon>Streptophyta</taxon>
        <taxon>Embryophyta</taxon>
        <taxon>Tracheophyta</taxon>
        <taxon>Spermatophyta</taxon>
        <taxon>Magnoliopsida</taxon>
        <taxon>eudicotyledons</taxon>
        <taxon>Gunneridae</taxon>
        <taxon>Pentapetalae</taxon>
        <taxon>rosids</taxon>
        <taxon>fabids</taxon>
        <taxon>Malpighiales</taxon>
        <taxon>Rhizophoraceae</taxon>
        <taxon>Rhizophora</taxon>
    </lineage>
</organism>
<proteinExistence type="predicted"/>
<accession>A0A2P2P3A0</accession>
<reference evidence="1" key="1">
    <citation type="submission" date="2018-02" db="EMBL/GenBank/DDBJ databases">
        <title>Rhizophora mucronata_Transcriptome.</title>
        <authorList>
            <person name="Meera S.P."/>
            <person name="Sreeshan A."/>
            <person name="Augustine A."/>
        </authorList>
    </citation>
    <scope>NUCLEOTIDE SEQUENCE</scope>
    <source>
        <tissue evidence="1">Leaf</tissue>
    </source>
</reference>
<dbReference type="AlphaFoldDB" id="A0A2P2P3A0"/>